<dbReference type="PANTHER" id="PTHR11487:SF0">
    <property type="entry name" value="S-ACYL FATTY ACID SYNTHASE THIOESTERASE, MEDIUM CHAIN"/>
    <property type="match status" value="1"/>
</dbReference>
<accession>A0A848LVS2</accession>
<proteinExistence type="inferred from homology"/>
<evidence type="ECO:0000256" key="1">
    <source>
        <dbReference type="ARBA" id="ARBA00007169"/>
    </source>
</evidence>
<dbReference type="RefSeq" id="WP_169351336.1">
    <property type="nucleotide sequence ID" value="NZ_JABBJJ010000392.1"/>
</dbReference>
<dbReference type="Gene3D" id="3.40.50.1820">
    <property type="entry name" value="alpha/beta hydrolase"/>
    <property type="match status" value="1"/>
</dbReference>
<dbReference type="PANTHER" id="PTHR11487">
    <property type="entry name" value="THIOESTERASE"/>
    <property type="match status" value="1"/>
</dbReference>
<dbReference type="GO" id="GO:0008610">
    <property type="term" value="P:lipid biosynthetic process"/>
    <property type="evidence" value="ECO:0007669"/>
    <property type="project" value="TreeGrafter"/>
</dbReference>
<name>A0A848LVS2_9BACT</name>
<reference evidence="3 4" key="1">
    <citation type="submission" date="2020-04" db="EMBL/GenBank/DDBJ databases">
        <title>Draft genome of Pyxidicoccus fallax type strain.</title>
        <authorList>
            <person name="Whitworth D.E."/>
        </authorList>
    </citation>
    <scope>NUCLEOTIDE SEQUENCE [LARGE SCALE GENOMIC DNA]</scope>
    <source>
        <strain evidence="3 4">DSM 14698</strain>
    </source>
</reference>
<comment type="caution">
    <text evidence="3">The sequence shown here is derived from an EMBL/GenBank/DDBJ whole genome shotgun (WGS) entry which is preliminary data.</text>
</comment>
<keyword evidence="4" id="KW-1185">Reference proteome</keyword>
<evidence type="ECO:0000313" key="4">
    <source>
        <dbReference type="Proteomes" id="UP000518300"/>
    </source>
</evidence>
<comment type="similarity">
    <text evidence="1">Belongs to the thioesterase family.</text>
</comment>
<dbReference type="InterPro" id="IPR012223">
    <property type="entry name" value="TEII"/>
</dbReference>
<dbReference type="Pfam" id="PF00975">
    <property type="entry name" value="Thioesterase"/>
    <property type="match status" value="1"/>
</dbReference>
<dbReference type="InterPro" id="IPR029058">
    <property type="entry name" value="AB_hydrolase_fold"/>
</dbReference>
<dbReference type="InterPro" id="IPR001031">
    <property type="entry name" value="Thioesterase"/>
</dbReference>
<gene>
    <name evidence="3" type="ORF">HG543_46070</name>
</gene>
<sequence>MRIVPSAIHVPVAPPAKADPWLAFHVPQPRAWARLFCLPHAGGSASLFRTWQAELGPELEVCPVQLPGRENRLQEPPLRDLPSVVERLVELVRRHDDKPFALFGHSMGGLLAFELTRALRDRGLPLPLHLYVASYCAPHTLRRAPDCKHTHDIDAADARRMGAALGLPEDMSEELLTLMRSTVLADTAVCEGYTWRPCLPLPCPLSAFRGSEDYVPEDQTLAWKELTSGPFATQCFLGDHFFLRQTPRGMLQTVRRGLARLRPPVPLASSLPAFSKESTS</sequence>
<protein>
    <submittedName>
        <fullName evidence="3">Thioesterase</fullName>
    </submittedName>
</protein>
<dbReference type="Proteomes" id="UP000518300">
    <property type="component" value="Unassembled WGS sequence"/>
</dbReference>
<evidence type="ECO:0000259" key="2">
    <source>
        <dbReference type="Pfam" id="PF00975"/>
    </source>
</evidence>
<organism evidence="3 4">
    <name type="scientific">Pyxidicoccus fallax</name>
    <dbReference type="NCBI Taxonomy" id="394095"/>
    <lineage>
        <taxon>Bacteria</taxon>
        <taxon>Pseudomonadati</taxon>
        <taxon>Myxococcota</taxon>
        <taxon>Myxococcia</taxon>
        <taxon>Myxococcales</taxon>
        <taxon>Cystobacterineae</taxon>
        <taxon>Myxococcaceae</taxon>
        <taxon>Pyxidicoccus</taxon>
    </lineage>
</organism>
<evidence type="ECO:0000313" key="3">
    <source>
        <dbReference type="EMBL" id="NMO22178.1"/>
    </source>
</evidence>
<dbReference type="SUPFAM" id="SSF53474">
    <property type="entry name" value="alpha/beta-Hydrolases"/>
    <property type="match status" value="1"/>
</dbReference>
<dbReference type="EMBL" id="JABBJJ010000392">
    <property type="protein sequence ID" value="NMO22178.1"/>
    <property type="molecule type" value="Genomic_DNA"/>
</dbReference>
<feature type="domain" description="Thioesterase" evidence="2">
    <location>
        <begin position="34"/>
        <end position="249"/>
    </location>
</feature>
<dbReference type="AlphaFoldDB" id="A0A848LVS2"/>